<protein>
    <submittedName>
        <fullName evidence="1">Uncharacterized protein</fullName>
    </submittedName>
</protein>
<dbReference type="EMBL" id="MN739345">
    <property type="protein sequence ID" value="QHS99573.1"/>
    <property type="molecule type" value="Genomic_DNA"/>
</dbReference>
<proteinExistence type="predicted"/>
<evidence type="ECO:0000313" key="1">
    <source>
        <dbReference type="EMBL" id="QHS99573.1"/>
    </source>
</evidence>
<reference evidence="1" key="1">
    <citation type="journal article" date="2020" name="Nature">
        <title>Giant virus diversity and host interactions through global metagenomics.</title>
        <authorList>
            <person name="Schulz F."/>
            <person name="Roux S."/>
            <person name="Paez-Espino D."/>
            <person name="Jungbluth S."/>
            <person name="Walsh D.A."/>
            <person name="Denef V.J."/>
            <person name="McMahon K.D."/>
            <person name="Konstantinidis K.T."/>
            <person name="Eloe-Fadrosh E.A."/>
            <person name="Kyrpides N.C."/>
            <person name="Woyke T."/>
        </authorList>
    </citation>
    <scope>NUCLEOTIDE SEQUENCE</scope>
    <source>
        <strain evidence="1">GVMAG-M-3300020187-37</strain>
    </source>
</reference>
<dbReference type="AlphaFoldDB" id="A0A6C0C7S6"/>
<organism evidence="1">
    <name type="scientific">viral metagenome</name>
    <dbReference type="NCBI Taxonomy" id="1070528"/>
    <lineage>
        <taxon>unclassified sequences</taxon>
        <taxon>metagenomes</taxon>
        <taxon>organismal metagenomes</taxon>
    </lineage>
</organism>
<accession>A0A6C0C7S6</accession>
<name>A0A6C0C7S6_9ZZZZ</name>
<sequence>MIISEQIFNDTISLISSELNKDIDNILLFKLKKQYEGLCKDNSFILKNSINIIKRSMGRIETFDNINYIKYDISYKCDTISPNKGDKILDKKCVVSNINKMGIIAYFQIDEKYKTTDNDFDNSPLIIIIPNEIINESETLNLNDITIGRKLDIEILGHRIKYRNEKVQIVGKIL</sequence>